<keyword evidence="2" id="KW-1185">Reference proteome</keyword>
<dbReference type="RefSeq" id="WP_212218180.1">
    <property type="nucleotide sequence ID" value="NZ_JAGUCO010000023.1"/>
</dbReference>
<dbReference type="Proteomes" id="UP000708576">
    <property type="component" value="Unassembled WGS sequence"/>
</dbReference>
<dbReference type="EMBL" id="JAGUCO010000023">
    <property type="protein sequence ID" value="MBS2100406.1"/>
    <property type="molecule type" value="Genomic_DNA"/>
</dbReference>
<organism evidence="1 2">
    <name type="scientific">Carboxylicivirga linearis</name>
    <dbReference type="NCBI Taxonomy" id="1628157"/>
    <lineage>
        <taxon>Bacteria</taxon>
        <taxon>Pseudomonadati</taxon>
        <taxon>Bacteroidota</taxon>
        <taxon>Bacteroidia</taxon>
        <taxon>Marinilabiliales</taxon>
        <taxon>Marinilabiliaceae</taxon>
        <taxon>Carboxylicivirga</taxon>
    </lineage>
</organism>
<comment type="caution">
    <text evidence="1">The sequence shown here is derived from an EMBL/GenBank/DDBJ whole genome shotgun (WGS) entry which is preliminary data.</text>
</comment>
<accession>A0ABS5K1I8</accession>
<evidence type="ECO:0000313" key="2">
    <source>
        <dbReference type="Proteomes" id="UP000708576"/>
    </source>
</evidence>
<proteinExistence type="predicted"/>
<gene>
    <name evidence="1" type="ORF">KEM10_19125</name>
</gene>
<protein>
    <submittedName>
        <fullName evidence="1">Uncharacterized protein</fullName>
    </submittedName>
</protein>
<reference evidence="1 2" key="1">
    <citation type="journal article" date="2015" name="Int. J. Syst. Evol. Microbiol.">
        <title>Carboxylicivirga linearis sp. nov., isolated from a sea cucumber culture pond.</title>
        <authorList>
            <person name="Wang F.Q."/>
            <person name="Zhou Y.X."/>
            <person name="Lin X.Z."/>
            <person name="Chen G.J."/>
            <person name="Du Z.J."/>
        </authorList>
    </citation>
    <scope>NUCLEOTIDE SEQUENCE [LARGE SCALE GENOMIC DNA]</scope>
    <source>
        <strain evidence="1 2">FB218</strain>
    </source>
</reference>
<sequence>MKKILVSYLVNGMHNNSMKFDFLTSKHTNNDEVRSEAKKRAALRENKPLECITLNPFQSINL</sequence>
<evidence type="ECO:0000313" key="1">
    <source>
        <dbReference type="EMBL" id="MBS2100406.1"/>
    </source>
</evidence>
<name>A0ABS5K1I8_9BACT</name>